<dbReference type="OrthoDB" id="4590138at2759"/>
<dbReference type="PANTHER" id="PTHR39474:SF1">
    <property type="entry name" value="FUNGAL SPECIFIC TRANSCRIPTION FACTOR"/>
    <property type="match status" value="1"/>
</dbReference>
<keyword evidence="3" id="KW-1185">Reference proteome</keyword>
<reference evidence="2" key="2">
    <citation type="journal article" date="2023" name="IMA Fungus">
        <title>Comparative genomic study of the Penicillium genus elucidates a diverse pangenome and 15 lateral gene transfer events.</title>
        <authorList>
            <person name="Petersen C."/>
            <person name="Sorensen T."/>
            <person name="Nielsen M.R."/>
            <person name="Sondergaard T.E."/>
            <person name="Sorensen J.L."/>
            <person name="Fitzpatrick D.A."/>
            <person name="Frisvad J.C."/>
            <person name="Nielsen K.L."/>
        </authorList>
    </citation>
    <scope>NUCLEOTIDE SEQUENCE</scope>
    <source>
        <strain evidence="2">IBT 30761</strain>
    </source>
</reference>
<feature type="compositionally biased region" description="Low complexity" evidence="1">
    <location>
        <begin position="79"/>
        <end position="98"/>
    </location>
</feature>
<feature type="region of interest" description="Disordered" evidence="1">
    <location>
        <begin position="62"/>
        <end position="114"/>
    </location>
</feature>
<gene>
    <name evidence="2" type="ORF">N7532_007502</name>
</gene>
<dbReference type="Proteomes" id="UP001149074">
    <property type="component" value="Unassembled WGS sequence"/>
</dbReference>
<evidence type="ECO:0000256" key="1">
    <source>
        <dbReference type="SAM" id="MobiDB-lite"/>
    </source>
</evidence>
<evidence type="ECO:0000313" key="3">
    <source>
        <dbReference type="Proteomes" id="UP001149074"/>
    </source>
</evidence>
<feature type="compositionally biased region" description="Polar residues" evidence="1">
    <location>
        <begin position="69"/>
        <end position="78"/>
    </location>
</feature>
<protein>
    <submittedName>
        <fullName evidence="2">Uncharacterized protein</fullName>
    </submittedName>
</protein>
<dbReference type="AlphaFoldDB" id="A0A9W9F7T3"/>
<dbReference type="EMBL" id="JAPQKI010000006">
    <property type="protein sequence ID" value="KAJ5095211.1"/>
    <property type="molecule type" value="Genomic_DNA"/>
</dbReference>
<name>A0A9W9F7T3_9EURO</name>
<dbReference type="RefSeq" id="XP_056473361.1">
    <property type="nucleotide sequence ID" value="XM_056619995.1"/>
</dbReference>
<accession>A0A9W9F7T3</accession>
<reference evidence="2" key="1">
    <citation type="submission" date="2022-11" db="EMBL/GenBank/DDBJ databases">
        <authorList>
            <person name="Petersen C."/>
        </authorList>
    </citation>
    <scope>NUCLEOTIDE SEQUENCE</scope>
    <source>
        <strain evidence="2">IBT 30761</strain>
    </source>
</reference>
<proteinExistence type="predicted"/>
<evidence type="ECO:0000313" key="2">
    <source>
        <dbReference type="EMBL" id="KAJ5095211.1"/>
    </source>
</evidence>
<comment type="caution">
    <text evidence="2">The sequence shown here is derived from an EMBL/GenBank/DDBJ whole genome shotgun (WGS) entry which is preliminary data.</text>
</comment>
<organism evidence="2 3">
    <name type="scientific">Penicillium argentinense</name>
    <dbReference type="NCBI Taxonomy" id="1131581"/>
    <lineage>
        <taxon>Eukaryota</taxon>
        <taxon>Fungi</taxon>
        <taxon>Dikarya</taxon>
        <taxon>Ascomycota</taxon>
        <taxon>Pezizomycotina</taxon>
        <taxon>Eurotiomycetes</taxon>
        <taxon>Eurotiomycetidae</taxon>
        <taxon>Eurotiales</taxon>
        <taxon>Aspergillaceae</taxon>
        <taxon>Penicillium</taxon>
    </lineage>
</organism>
<sequence>MQLSRTAYRAALLHLSVNPLPARAIQPTWSSNSIIHHQPQTPTSRLSPILFPVCAPLPKTAESMRHSHTMSSSNPDSSNPKQETNEPQPEQTQPSQEQLYLPETSDASDGQPKKLEVGADGVALDHLGPMVVNVDGTLSRIGNWEQMSEIEKKNTLRIIGRRNKQRLEALKTQGVE</sequence>
<dbReference type="GeneID" id="81358974"/>
<dbReference type="PANTHER" id="PTHR39474">
    <property type="entry name" value="UNNAMED PRODUCT"/>
    <property type="match status" value="1"/>
</dbReference>